<sequence>MASSTAVSFPNLPSEILFKICQESARRDLTNFRLACSKFSSIAVEELFSTVYLTNSLKSFQKLKRISEHPVFRKYVKILDTDRRTFCSHYADRSEIHDFDDWKDKHAGVGVFENEGMGPGTRVMACSEPELRCHYAKWLEYLEDEMSFVWGTDIFSLLPNIIKQFPNLSSVLQTAMLQPGSTRKGRPSYESSMPLLDRSRFAEDTLSAPEMLAQFTLRPKPWNILQSLYLAKKTSAITAIDGFDLHLSNFTPESYPHAWEFPALKTLTLIVYHKDQWNASTYGHMLSRCPKLQELRLIYRGSSPPPSRNMLRLSFIASGSEHWARLRSISLEHLALHGSQLKSLLSSHKSSLRSLLLRDITILSETRETHNLGEEMPVSWLDIIEYLKQEMFLTSVELSGLLSD</sequence>
<feature type="domain" description="F-box" evidence="1">
    <location>
        <begin position="6"/>
        <end position="51"/>
    </location>
</feature>
<comment type="caution">
    <text evidence="2">The sequence shown here is derived from an EMBL/GenBank/DDBJ whole genome shotgun (WGS) entry which is preliminary data.</text>
</comment>
<dbReference type="InterPro" id="IPR001810">
    <property type="entry name" value="F-box_dom"/>
</dbReference>
<evidence type="ECO:0000313" key="2">
    <source>
        <dbReference type="EMBL" id="KAL2074224.1"/>
    </source>
</evidence>
<dbReference type="EMBL" id="JAZHXI010000002">
    <property type="protein sequence ID" value="KAL2074224.1"/>
    <property type="molecule type" value="Genomic_DNA"/>
</dbReference>
<name>A0ABR4CYT3_9HELO</name>
<reference evidence="2 3" key="1">
    <citation type="journal article" date="2024" name="Commun. Biol.">
        <title>Comparative genomic analysis of thermophilic fungi reveals convergent evolutionary adaptations and gene losses.</title>
        <authorList>
            <person name="Steindorff A.S."/>
            <person name="Aguilar-Pontes M.V."/>
            <person name="Robinson A.J."/>
            <person name="Andreopoulos B."/>
            <person name="LaButti K."/>
            <person name="Kuo A."/>
            <person name="Mondo S."/>
            <person name="Riley R."/>
            <person name="Otillar R."/>
            <person name="Haridas S."/>
            <person name="Lipzen A."/>
            <person name="Grimwood J."/>
            <person name="Schmutz J."/>
            <person name="Clum A."/>
            <person name="Reid I.D."/>
            <person name="Moisan M.C."/>
            <person name="Butler G."/>
            <person name="Nguyen T.T.M."/>
            <person name="Dewar K."/>
            <person name="Conant G."/>
            <person name="Drula E."/>
            <person name="Henrissat B."/>
            <person name="Hansel C."/>
            <person name="Singer S."/>
            <person name="Hutchinson M.I."/>
            <person name="de Vries R.P."/>
            <person name="Natvig D.O."/>
            <person name="Powell A.J."/>
            <person name="Tsang A."/>
            <person name="Grigoriev I.V."/>
        </authorList>
    </citation>
    <scope>NUCLEOTIDE SEQUENCE [LARGE SCALE GENOMIC DNA]</scope>
    <source>
        <strain evidence="2 3">CBS 494.80</strain>
    </source>
</reference>
<accession>A0ABR4CYT3</accession>
<dbReference type="Proteomes" id="UP001595075">
    <property type="component" value="Unassembled WGS sequence"/>
</dbReference>
<dbReference type="Gene3D" id="3.80.10.10">
    <property type="entry name" value="Ribonuclease Inhibitor"/>
    <property type="match status" value="1"/>
</dbReference>
<gene>
    <name evidence="2" type="ORF">VTL71DRAFT_8002</name>
</gene>
<dbReference type="PANTHER" id="PTHR42057:SF2">
    <property type="entry name" value="F-BOX DOMAIN PROTEIN (AFU_ORTHOLOGUE AFUA_4G00200)-RELATED"/>
    <property type="match status" value="1"/>
</dbReference>
<dbReference type="PROSITE" id="PS50181">
    <property type="entry name" value="FBOX"/>
    <property type="match status" value="1"/>
</dbReference>
<keyword evidence="3" id="KW-1185">Reference proteome</keyword>
<dbReference type="PANTHER" id="PTHR42057">
    <property type="entry name" value="F-BOX DOMAIN PROTEIN (AFU_ORTHOLOGUE AFUA_4G00200)"/>
    <property type="match status" value="1"/>
</dbReference>
<evidence type="ECO:0000259" key="1">
    <source>
        <dbReference type="PROSITE" id="PS50181"/>
    </source>
</evidence>
<dbReference type="InterPro" id="IPR032675">
    <property type="entry name" value="LRR_dom_sf"/>
</dbReference>
<proteinExistence type="predicted"/>
<dbReference type="SUPFAM" id="SSF52047">
    <property type="entry name" value="RNI-like"/>
    <property type="match status" value="1"/>
</dbReference>
<protein>
    <recommendedName>
        <fullName evidence="1">F-box domain-containing protein</fullName>
    </recommendedName>
</protein>
<evidence type="ECO:0000313" key="3">
    <source>
        <dbReference type="Proteomes" id="UP001595075"/>
    </source>
</evidence>
<organism evidence="2 3">
    <name type="scientific">Oculimacula yallundae</name>
    <dbReference type="NCBI Taxonomy" id="86028"/>
    <lineage>
        <taxon>Eukaryota</taxon>
        <taxon>Fungi</taxon>
        <taxon>Dikarya</taxon>
        <taxon>Ascomycota</taxon>
        <taxon>Pezizomycotina</taxon>
        <taxon>Leotiomycetes</taxon>
        <taxon>Helotiales</taxon>
        <taxon>Ploettnerulaceae</taxon>
        <taxon>Oculimacula</taxon>
    </lineage>
</organism>
<dbReference type="Pfam" id="PF12937">
    <property type="entry name" value="F-box-like"/>
    <property type="match status" value="1"/>
</dbReference>